<evidence type="ECO:0000313" key="3">
    <source>
        <dbReference type="Proteomes" id="UP000543174"/>
    </source>
</evidence>
<proteinExistence type="predicted"/>
<comment type="caution">
    <text evidence="2">The sequence shown here is derived from an EMBL/GenBank/DDBJ whole genome shotgun (WGS) entry which is preliminary data.</text>
</comment>
<dbReference type="PANTHER" id="PTHR43610:SF1">
    <property type="entry name" value="N-ACETYLTRANSFERASE DOMAIN-CONTAINING PROTEIN"/>
    <property type="match status" value="1"/>
</dbReference>
<name>A0A7W3RDY7_PRIAR</name>
<dbReference type="Gene3D" id="3.40.630.30">
    <property type="match status" value="1"/>
</dbReference>
<evidence type="ECO:0000259" key="1">
    <source>
        <dbReference type="PROSITE" id="PS51186"/>
    </source>
</evidence>
<dbReference type="PROSITE" id="PS51186">
    <property type="entry name" value="GNAT"/>
    <property type="match status" value="1"/>
</dbReference>
<dbReference type="Proteomes" id="UP000543174">
    <property type="component" value="Unassembled WGS sequence"/>
</dbReference>
<protein>
    <submittedName>
        <fullName evidence="2">RimJ/RimL family protein N-acetyltransferase</fullName>
    </submittedName>
</protein>
<gene>
    <name evidence="2" type="ORF">HNP21_001940</name>
</gene>
<dbReference type="InterPro" id="IPR000182">
    <property type="entry name" value="GNAT_dom"/>
</dbReference>
<dbReference type="Pfam" id="PF13302">
    <property type="entry name" value="Acetyltransf_3"/>
    <property type="match status" value="1"/>
</dbReference>
<feature type="domain" description="N-acetyltransferase" evidence="1">
    <location>
        <begin position="8"/>
        <end position="175"/>
    </location>
</feature>
<reference evidence="2" key="1">
    <citation type="submission" date="2020-08" db="EMBL/GenBank/DDBJ databases">
        <title>Functional genomics of gut bacteria from endangered species of beetles.</title>
        <authorList>
            <person name="Carlos-Shanley C."/>
        </authorList>
    </citation>
    <scope>NUCLEOTIDE SEQUENCE [LARGE SCALE GENOMIC DNA]</scope>
    <source>
        <strain evidence="2">S00060</strain>
    </source>
</reference>
<keyword evidence="3" id="KW-1185">Reference proteome</keyword>
<sequence>MELSKQRVRLRIVKIEDAEDLYNIVKQNPDIWTYMPVKMDSLLDMKNIIDECLQKKKTGEIVPFIVEDIWNNKIVGSTRLYDISLSSKTLEMGYTFFSSDAQRTSINTESKFLLLQYAFETLGVKRVQIKTDLRNNTAQKAIERLGAVKEGILRNERLLYNGLVRDAVVYSILDREWNVVKEKLESYITYSLAQS</sequence>
<dbReference type="GO" id="GO:0016747">
    <property type="term" value="F:acyltransferase activity, transferring groups other than amino-acyl groups"/>
    <property type="evidence" value="ECO:0007669"/>
    <property type="project" value="InterPro"/>
</dbReference>
<evidence type="ECO:0000313" key="2">
    <source>
        <dbReference type="EMBL" id="MBA9038851.1"/>
    </source>
</evidence>
<dbReference type="EMBL" id="JACJHT010000001">
    <property type="protein sequence ID" value="MBA9038851.1"/>
    <property type="molecule type" value="Genomic_DNA"/>
</dbReference>
<dbReference type="InterPro" id="IPR016181">
    <property type="entry name" value="Acyl_CoA_acyltransferase"/>
</dbReference>
<dbReference type="AlphaFoldDB" id="A0A7W3RDY7"/>
<accession>A0A7W3RDY7</accession>
<dbReference type="SUPFAM" id="SSF55729">
    <property type="entry name" value="Acyl-CoA N-acyltransferases (Nat)"/>
    <property type="match status" value="1"/>
</dbReference>
<dbReference type="PANTHER" id="PTHR43610">
    <property type="entry name" value="BLL6696 PROTEIN"/>
    <property type="match status" value="1"/>
</dbReference>
<dbReference type="RefSeq" id="WP_013056531.1">
    <property type="nucleotide sequence ID" value="NZ_CP169254.1"/>
</dbReference>
<organism evidence="2 3">
    <name type="scientific">Priestia aryabhattai</name>
    <name type="common">Bacillus aryabhattai</name>
    <dbReference type="NCBI Taxonomy" id="412384"/>
    <lineage>
        <taxon>Bacteria</taxon>
        <taxon>Bacillati</taxon>
        <taxon>Bacillota</taxon>
        <taxon>Bacilli</taxon>
        <taxon>Bacillales</taxon>
        <taxon>Bacillaceae</taxon>
        <taxon>Priestia</taxon>
    </lineage>
</organism>